<reference evidence="3" key="1">
    <citation type="submission" date="2010-09" db="EMBL/GenBank/DDBJ databases">
        <title>The genome sequence of Geomyces destructans 20631-21.</title>
        <authorList>
            <consortium name="The Broad Institute Genome Sequencing Platform"/>
            <person name="Cuomo C.A."/>
            <person name="Blehert D.S."/>
            <person name="Lorch J.M."/>
            <person name="Young S.K."/>
            <person name="Zeng Q."/>
            <person name="Gargeya S."/>
            <person name="Fitzgerald M."/>
            <person name="Haas B."/>
            <person name="Abouelleil A."/>
            <person name="Alvarado L."/>
            <person name="Arachchi H.M."/>
            <person name="Berlin A."/>
            <person name="Brown A."/>
            <person name="Chapman S.B."/>
            <person name="Chen Z."/>
            <person name="Dunbar C."/>
            <person name="Freedman E."/>
            <person name="Gearin G."/>
            <person name="Gellesch M."/>
            <person name="Goldberg J."/>
            <person name="Griggs A."/>
            <person name="Gujja S."/>
            <person name="Heiman D."/>
            <person name="Howarth C."/>
            <person name="Larson L."/>
            <person name="Lui A."/>
            <person name="MacDonald P.J.P."/>
            <person name="Montmayeur A."/>
            <person name="Murphy C."/>
            <person name="Neiman D."/>
            <person name="Pearson M."/>
            <person name="Priest M."/>
            <person name="Roberts A."/>
            <person name="Saif S."/>
            <person name="Shea T."/>
            <person name="Shenoy N."/>
            <person name="Sisk P."/>
            <person name="Stolte C."/>
            <person name="Sykes S."/>
            <person name="Wortman J."/>
            <person name="Nusbaum C."/>
            <person name="Birren B."/>
        </authorList>
    </citation>
    <scope>NUCLEOTIDE SEQUENCE [LARGE SCALE GENOMIC DNA]</scope>
    <source>
        <strain evidence="3">ATCC MYA-4855 / 20631-21</strain>
    </source>
</reference>
<name>L8FW65_PSED2</name>
<evidence type="ECO:0000313" key="3">
    <source>
        <dbReference type="Proteomes" id="UP000011064"/>
    </source>
</evidence>
<dbReference type="HOGENOM" id="CLU_083089_0_0_1"/>
<keyword evidence="3" id="KW-1185">Reference proteome</keyword>
<evidence type="ECO:0000313" key="2">
    <source>
        <dbReference type="EMBL" id="ELR05102.1"/>
    </source>
</evidence>
<feature type="compositionally biased region" description="Basic and acidic residues" evidence="1">
    <location>
        <begin position="1"/>
        <end position="18"/>
    </location>
</feature>
<dbReference type="VEuPathDB" id="FungiDB:GMDG_07144"/>
<dbReference type="AlphaFoldDB" id="L8FW65"/>
<proteinExistence type="predicted"/>
<feature type="region of interest" description="Disordered" evidence="1">
    <location>
        <begin position="1"/>
        <end position="36"/>
    </location>
</feature>
<accession>L8FW65</accession>
<evidence type="ECO:0000256" key="1">
    <source>
        <dbReference type="SAM" id="MobiDB-lite"/>
    </source>
</evidence>
<dbReference type="Proteomes" id="UP000011064">
    <property type="component" value="Unassembled WGS sequence"/>
</dbReference>
<organism evidence="2 3">
    <name type="scientific">Pseudogymnoascus destructans (strain ATCC MYA-4855 / 20631-21)</name>
    <name type="common">Bat white-nose syndrome fungus</name>
    <name type="synonym">Geomyces destructans</name>
    <dbReference type="NCBI Taxonomy" id="658429"/>
    <lineage>
        <taxon>Eukaryota</taxon>
        <taxon>Fungi</taxon>
        <taxon>Dikarya</taxon>
        <taxon>Ascomycota</taxon>
        <taxon>Pezizomycotina</taxon>
        <taxon>Leotiomycetes</taxon>
        <taxon>Thelebolales</taxon>
        <taxon>Thelebolaceae</taxon>
        <taxon>Pseudogymnoascus</taxon>
    </lineage>
</organism>
<gene>
    <name evidence="2" type="ORF">GMDG_07144</name>
</gene>
<dbReference type="EMBL" id="GL573370">
    <property type="protein sequence ID" value="ELR05102.1"/>
    <property type="molecule type" value="Genomic_DNA"/>
</dbReference>
<protein>
    <submittedName>
        <fullName evidence="2">Uncharacterized protein</fullName>
    </submittedName>
</protein>
<dbReference type="InParanoid" id="L8FW65"/>
<sequence length="315" mass="36248">MVGKCKESTEKSTNENTKRVQNRRNNMTEQELKVDNAKRAGTAATAYTIKKIRKTQAFKALSPVEKQEKVQSKKDEVRLRRIQDGNHASIVQQHLGIGEGGGAYAVWDDNNHAWETEDEDDEVAQEAMWRADELANGIGIKEIERVQLEVETQTEASTKTQRVEQLAFTIWRHKWSTAYKSTLKLMNKVNTDPNFLKNLPPAIDEETGIYYEKIPPHLYFTKLQLAVWRNFASWNFEDGQVSLPGPADWYPDGYDTTQHGFQLDEDATGAFKAWEMLREKDELVDFKWVLPSDKKLAMLPPTKESDELLAKFYNM</sequence>